<reference evidence="1 2" key="1">
    <citation type="journal article" date="2019" name="Sci. Rep.">
        <title>Orb-weaving spider Araneus ventricosus genome elucidates the spidroin gene catalogue.</title>
        <authorList>
            <person name="Kono N."/>
            <person name="Nakamura H."/>
            <person name="Ohtoshi R."/>
            <person name="Moran D.A.P."/>
            <person name="Shinohara A."/>
            <person name="Yoshida Y."/>
            <person name="Fujiwara M."/>
            <person name="Mori M."/>
            <person name="Tomita M."/>
            <person name="Arakawa K."/>
        </authorList>
    </citation>
    <scope>NUCLEOTIDE SEQUENCE [LARGE SCALE GENOMIC DNA]</scope>
</reference>
<proteinExistence type="predicted"/>
<keyword evidence="2" id="KW-1185">Reference proteome</keyword>
<evidence type="ECO:0000313" key="2">
    <source>
        <dbReference type="Proteomes" id="UP000499080"/>
    </source>
</evidence>
<accession>A0A4Y2A9E5</accession>
<protein>
    <submittedName>
        <fullName evidence="1">Uncharacterized protein</fullName>
    </submittedName>
</protein>
<dbReference type="Proteomes" id="UP000499080">
    <property type="component" value="Unassembled WGS sequence"/>
</dbReference>
<comment type="caution">
    <text evidence="1">The sequence shown here is derived from an EMBL/GenBank/DDBJ whole genome shotgun (WGS) entry which is preliminary data.</text>
</comment>
<gene>
    <name evidence="1" type="ORF">AVEN_234294_1</name>
</gene>
<organism evidence="1 2">
    <name type="scientific">Araneus ventricosus</name>
    <name type="common">Orbweaver spider</name>
    <name type="synonym">Epeira ventricosa</name>
    <dbReference type="NCBI Taxonomy" id="182803"/>
    <lineage>
        <taxon>Eukaryota</taxon>
        <taxon>Metazoa</taxon>
        <taxon>Ecdysozoa</taxon>
        <taxon>Arthropoda</taxon>
        <taxon>Chelicerata</taxon>
        <taxon>Arachnida</taxon>
        <taxon>Araneae</taxon>
        <taxon>Araneomorphae</taxon>
        <taxon>Entelegynae</taxon>
        <taxon>Araneoidea</taxon>
        <taxon>Araneidae</taxon>
        <taxon>Araneus</taxon>
    </lineage>
</organism>
<dbReference type="AlphaFoldDB" id="A0A4Y2A9E5"/>
<name>A0A4Y2A9E5_ARAVE</name>
<sequence>MVKLPIFHIFSPNGLSYRISLEEILSELFNTQHNLQQSLLFGMQSQSDKIQVSYRPTLTKPTLNGIRSNTGRWEMNKVVPREPA</sequence>
<evidence type="ECO:0000313" key="1">
    <source>
        <dbReference type="EMBL" id="GBL75975.1"/>
    </source>
</evidence>
<dbReference type="EMBL" id="BGPR01000009">
    <property type="protein sequence ID" value="GBL75975.1"/>
    <property type="molecule type" value="Genomic_DNA"/>
</dbReference>